<accession>A0AAV1MQI0</accession>
<dbReference type="AlphaFoldDB" id="A0AAV1MQI0"/>
<dbReference type="EMBL" id="CAWUFR010000001">
    <property type="protein sequence ID" value="CAK6949192.1"/>
    <property type="molecule type" value="Genomic_DNA"/>
</dbReference>
<keyword evidence="2" id="KW-1185">Reference proteome</keyword>
<evidence type="ECO:0000313" key="2">
    <source>
        <dbReference type="Proteomes" id="UP001314229"/>
    </source>
</evidence>
<proteinExistence type="predicted"/>
<name>A0AAV1MQI0_SCOSC</name>
<protein>
    <submittedName>
        <fullName evidence="1">Uncharacterized protein</fullName>
    </submittedName>
</protein>
<reference evidence="1 2" key="1">
    <citation type="submission" date="2024-01" db="EMBL/GenBank/DDBJ databases">
        <authorList>
            <person name="Alioto T."/>
            <person name="Alioto T."/>
            <person name="Gomez Garrido J."/>
        </authorList>
    </citation>
    <scope>NUCLEOTIDE SEQUENCE [LARGE SCALE GENOMIC DNA]</scope>
</reference>
<comment type="caution">
    <text evidence="1">The sequence shown here is derived from an EMBL/GenBank/DDBJ whole genome shotgun (WGS) entry which is preliminary data.</text>
</comment>
<sequence length="94" mass="10147">MTVSSCRLCCFTTNGALIKNLYKAGHATAGVATANPRSLLFLSIDPGTIRSALRQECTVQPLSHDKVRGFPGSPVTLSINNSCFSWMSWLSDII</sequence>
<dbReference type="Proteomes" id="UP001314229">
    <property type="component" value="Unassembled WGS sequence"/>
</dbReference>
<organism evidence="1 2">
    <name type="scientific">Scomber scombrus</name>
    <name type="common">Atlantic mackerel</name>
    <name type="synonym">Scomber vernalis</name>
    <dbReference type="NCBI Taxonomy" id="13677"/>
    <lineage>
        <taxon>Eukaryota</taxon>
        <taxon>Metazoa</taxon>
        <taxon>Chordata</taxon>
        <taxon>Craniata</taxon>
        <taxon>Vertebrata</taxon>
        <taxon>Euteleostomi</taxon>
        <taxon>Actinopterygii</taxon>
        <taxon>Neopterygii</taxon>
        <taxon>Teleostei</taxon>
        <taxon>Neoteleostei</taxon>
        <taxon>Acanthomorphata</taxon>
        <taxon>Pelagiaria</taxon>
        <taxon>Scombriformes</taxon>
        <taxon>Scombridae</taxon>
        <taxon>Scomber</taxon>
    </lineage>
</organism>
<evidence type="ECO:0000313" key="1">
    <source>
        <dbReference type="EMBL" id="CAK6949192.1"/>
    </source>
</evidence>
<gene>
    <name evidence="1" type="ORF">FSCOSCO3_A001413</name>
</gene>